<evidence type="ECO:0000313" key="1">
    <source>
        <dbReference type="EMBL" id="EKF86593.1"/>
    </source>
</evidence>
<keyword evidence="2" id="KW-1185">Reference proteome</keyword>
<gene>
    <name evidence="1" type="ORF">A994_03893</name>
</gene>
<proteinExistence type="predicted"/>
<dbReference type="OrthoDB" id="71006at2157"/>
<dbReference type="EMBL" id="AMPO01000002">
    <property type="protein sequence ID" value="EKF86593.1"/>
    <property type="molecule type" value="Genomic_DNA"/>
</dbReference>
<accession>K2R239</accession>
<reference evidence="1 2" key="1">
    <citation type="journal article" date="2012" name="J. Bacteriol.">
        <title>Draft genome sequence of Methanobacterium formicicum DSM 3637, an archaebacterium isolated from the methane producer amoeba Pelomyxa palustris.</title>
        <authorList>
            <person name="Gutierrez G."/>
        </authorList>
    </citation>
    <scope>NUCLEOTIDE SEQUENCE [LARGE SCALE GENOMIC DNA]</scope>
    <source>
        <strain evidence="2">DSM 3637 / PP1</strain>
    </source>
</reference>
<evidence type="ECO:0000313" key="2">
    <source>
        <dbReference type="Proteomes" id="UP000007360"/>
    </source>
</evidence>
<name>K2R239_METFP</name>
<dbReference type="AlphaFoldDB" id="K2R239"/>
<dbReference type="RefSeq" id="WP_004029984.1">
    <property type="nucleotide sequence ID" value="NZ_AMPO01000002.1"/>
</dbReference>
<organism evidence="1 2">
    <name type="scientific">Methanobacterium formicicum (strain DSM 3637 / PP1)</name>
    <dbReference type="NCBI Taxonomy" id="1204725"/>
    <lineage>
        <taxon>Archaea</taxon>
        <taxon>Methanobacteriati</taxon>
        <taxon>Methanobacteriota</taxon>
        <taxon>Methanomada group</taxon>
        <taxon>Methanobacteria</taxon>
        <taxon>Methanobacteriales</taxon>
        <taxon>Methanobacteriaceae</taxon>
        <taxon>Methanobacterium</taxon>
    </lineage>
</organism>
<dbReference type="PATRIC" id="fig|1204725.3.peg.783"/>
<protein>
    <submittedName>
        <fullName evidence="1">Uncharacterized protein</fullName>
    </submittedName>
</protein>
<comment type="caution">
    <text evidence="1">The sequence shown here is derived from an EMBL/GenBank/DDBJ whole genome shotgun (WGS) entry which is preliminary data.</text>
</comment>
<dbReference type="Proteomes" id="UP000007360">
    <property type="component" value="Unassembled WGS sequence"/>
</dbReference>
<sequence length="157" mass="18886">MRRSFGIVDRKKILAYRPQLFQRTEDLLVFPARDFHQWHSEITEYIDGLFQIKAQSDPIKLEDIKLASGLLTEIESKQASLFDIKQAMDFSYHYVSQIDPKFKMRDPQLYGRDMYHIDRKVLKITPQLKYQHQMEILKYAHWLWAQKDKPTILKVKK</sequence>